<gene>
    <name evidence="1" type="ORF">H5P27_09075</name>
</gene>
<dbReference type="AlphaFoldDB" id="A0A7X1E8I8"/>
<dbReference type="Proteomes" id="UP000526501">
    <property type="component" value="Unassembled WGS sequence"/>
</dbReference>
<evidence type="ECO:0000313" key="2">
    <source>
        <dbReference type="Proteomes" id="UP000526501"/>
    </source>
</evidence>
<name>A0A7X1E8I8_9BACT</name>
<dbReference type="RefSeq" id="WP_185660087.1">
    <property type="nucleotide sequence ID" value="NZ_CAWPOO010000008.1"/>
</dbReference>
<dbReference type="EMBL" id="JACHVC010000008">
    <property type="protein sequence ID" value="MBC2606198.1"/>
    <property type="molecule type" value="Genomic_DNA"/>
</dbReference>
<sequence length="104" mass="11977">MIIIFRDELLNPPTWFSSFRDLTLICSLRLQTNILIESDQVDLYYSWLKARGGMDFIDDFVAPGTEDGLHLDIEPNYAPSIVIDRIVPENTHQLYQSIRTAVGF</sequence>
<evidence type="ECO:0000313" key="1">
    <source>
        <dbReference type="EMBL" id="MBC2606198.1"/>
    </source>
</evidence>
<organism evidence="1 2">
    <name type="scientific">Pelagicoccus albus</name>
    <dbReference type="NCBI Taxonomy" id="415222"/>
    <lineage>
        <taxon>Bacteria</taxon>
        <taxon>Pseudomonadati</taxon>
        <taxon>Verrucomicrobiota</taxon>
        <taxon>Opitutia</taxon>
        <taxon>Puniceicoccales</taxon>
        <taxon>Pelagicoccaceae</taxon>
        <taxon>Pelagicoccus</taxon>
    </lineage>
</organism>
<comment type="caution">
    <text evidence="1">The sequence shown here is derived from an EMBL/GenBank/DDBJ whole genome shotgun (WGS) entry which is preliminary data.</text>
</comment>
<keyword evidence="2" id="KW-1185">Reference proteome</keyword>
<accession>A0A7X1E8I8</accession>
<reference evidence="1 2" key="1">
    <citation type="submission" date="2020-07" db="EMBL/GenBank/DDBJ databases">
        <authorList>
            <person name="Feng X."/>
        </authorList>
    </citation>
    <scope>NUCLEOTIDE SEQUENCE [LARGE SCALE GENOMIC DNA]</scope>
    <source>
        <strain evidence="1 2">JCM23202</strain>
    </source>
</reference>
<proteinExistence type="predicted"/>
<protein>
    <submittedName>
        <fullName evidence="1">Uncharacterized protein</fullName>
    </submittedName>
</protein>